<reference evidence="1" key="1">
    <citation type="submission" date="2022-02" db="EMBL/GenBank/DDBJ databases">
        <title>Plant Genome Project.</title>
        <authorList>
            <person name="Zhang R.-G."/>
        </authorList>
    </citation>
    <scope>NUCLEOTIDE SEQUENCE</scope>
    <source>
        <strain evidence="1">AT1</strain>
    </source>
</reference>
<dbReference type="Proteomes" id="UP001062846">
    <property type="component" value="Chromosome 1"/>
</dbReference>
<evidence type="ECO:0000313" key="1">
    <source>
        <dbReference type="EMBL" id="KAI8570426.1"/>
    </source>
</evidence>
<organism evidence="1 2">
    <name type="scientific">Rhododendron molle</name>
    <name type="common">Chinese azalea</name>
    <name type="synonym">Azalea mollis</name>
    <dbReference type="NCBI Taxonomy" id="49168"/>
    <lineage>
        <taxon>Eukaryota</taxon>
        <taxon>Viridiplantae</taxon>
        <taxon>Streptophyta</taxon>
        <taxon>Embryophyta</taxon>
        <taxon>Tracheophyta</taxon>
        <taxon>Spermatophyta</taxon>
        <taxon>Magnoliopsida</taxon>
        <taxon>eudicotyledons</taxon>
        <taxon>Gunneridae</taxon>
        <taxon>Pentapetalae</taxon>
        <taxon>asterids</taxon>
        <taxon>Ericales</taxon>
        <taxon>Ericaceae</taxon>
        <taxon>Ericoideae</taxon>
        <taxon>Rhodoreae</taxon>
        <taxon>Rhododendron</taxon>
    </lineage>
</organism>
<comment type="caution">
    <text evidence="1">The sequence shown here is derived from an EMBL/GenBank/DDBJ whole genome shotgun (WGS) entry which is preliminary data.</text>
</comment>
<protein>
    <submittedName>
        <fullName evidence="1">Uncharacterized protein</fullName>
    </submittedName>
</protein>
<sequence length="145" mass="16328">MGRNGQNLETVHFVFSPGQTSTSLFFLLFDLLTLQSQPVIHLTDHLISHLLTSGFEISRFRPSSSFSGHFPATQRLLELRFPIQGRKGFWVTKYGTSLMMTIGCYLRQHKKMRKILAVETAVASNLASNRSHSYPCTSFCDVVSA</sequence>
<dbReference type="EMBL" id="CM046388">
    <property type="protein sequence ID" value="KAI8570426.1"/>
    <property type="molecule type" value="Genomic_DNA"/>
</dbReference>
<keyword evidence="2" id="KW-1185">Reference proteome</keyword>
<gene>
    <name evidence="1" type="ORF">RHMOL_Rhmol01G0033100</name>
</gene>
<name>A0ACC0PZ42_RHOML</name>
<evidence type="ECO:0000313" key="2">
    <source>
        <dbReference type="Proteomes" id="UP001062846"/>
    </source>
</evidence>
<proteinExistence type="predicted"/>
<accession>A0ACC0PZ42</accession>